<feature type="transmembrane region" description="Helical" evidence="1">
    <location>
        <begin position="51"/>
        <end position="68"/>
    </location>
</feature>
<keyword evidence="1" id="KW-1133">Transmembrane helix</keyword>
<proteinExistence type="predicted"/>
<keyword evidence="1" id="KW-0472">Membrane</keyword>
<keyword evidence="3" id="KW-1185">Reference proteome</keyword>
<evidence type="ECO:0000256" key="1">
    <source>
        <dbReference type="SAM" id="Phobius"/>
    </source>
</evidence>
<comment type="caution">
    <text evidence="2">The sequence shown here is derived from an EMBL/GenBank/DDBJ whole genome shotgun (WGS) entry which is preliminary data.</text>
</comment>
<dbReference type="RefSeq" id="WP_322790577.1">
    <property type="nucleotide sequence ID" value="NZ_BSSV01000010.1"/>
</dbReference>
<dbReference type="Pfam" id="PF14539">
    <property type="entry name" value="DUF4442"/>
    <property type="match status" value="1"/>
</dbReference>
<keyword evidence="1" id="KW-0812">Transmembrane</keyword>
<reference evidence="2 3" key="1">
    <citation type="submission" date="2023-03" db="EMBL/GenBank/DDBJ databases">
        <title>Thalassotalea loyana LMG 22536T draft genome sequence.</title>
        <authorList>
            <person name="Sawabe T."/>
        </authorList>
    </citation>
    <scope>NUCLEOTIDE SEQUENCE [LARGE SCALE GENOMIC DNA]</scope>
    <source>
        <strain evidence="2 3">LMG 22536</strain>
    </source>
</reference>
<organism evidence="2 3">
    <name type="scientific">Thalassotalea loyana</name>
    <dbReference type="NCBI Taxonomy" id="280483"/>
    <lineage>
        <taxon>Bacteria</taxon>
        <taxon>Pseudomonadati</taxon>
        <taxon>Pseudomonadota</taxon>
        <taxon>Gammaproteobacteria</taxon>
        <taxon>Alteromonadales</taxon>
        <taxon>Colwelliaceae</taxon>
        <taxon>Thalassotalea</taxon>
    </lineage>
</organism>
<dbReference type="Gene3D" id="3.10.129.10">
    <property type="entry name" value="Hotdog Thioesterase"/>
    <property type="match status" value="1"/>
</dbReference>
<dbReference type="Proteomes" id="UP001157134">
    <property type="component" value="Unassembled WGS sequence"/>
</dbReference>
<accession>A0ABQ6HJU9</accession>
<dbReference type="InterPro" id="IPR027961">
    <property type="entry name" value="DUF4442"/>
</dbReference>
<sequence>MNLMFSKAWVFKLFINFWPPMFFSRIKLVSISDDFRQARASMRLSAWNRNGVGSIFGGALFSLTDPFYMMMLMARLGKDYIIWDKYADIDFIKPGRGRVYADFVLTDELLADIAKHTANGDKYLPELPVYIKDEKGEIVAKVMRTLYIRKKQRK</sequence>
<dbReference type="EMBL" id="BSSV01000010">
    <property type="protein sequence ID" value="GLX87272.1"/>
    <property type="molecule type" value="Genomic_DNA"/>
</dbReference>
<evidence type="ECO:0000313" key="3">
    <source>
        <dbReference type="Proteomes" id="UP001157134"/>
    </source>
</evidence>
<dbReference type="InterPro" id="IPR029069">
    <property type="entry name" value="HotDog_dom_sf"/>
</dbReference>
<dbReference type="SUPFAM" id="SSF54637">
    <property type="entry name" value="Thioesterase/thiol ester dehydrase-isomerase"/>
    <property type="match status" value="1"/>
</dbReference>
<name>A0ABQ6HJU9_9GAMM</name>
<evidence type="ECO:0000313" key="2">
    <source>
        <dbReference type="EMBL" id="GLX87272.1"/>
    </source>
</evidence>
<protein>
    <submittedName>
        <fullName evidence="2">DUF4442 domain-containing protein</fullName>
    </submittedName>
</protein>
<gene>
    <name evidence="2" type="ORF">tloyanaT_35250</name>
</gene>